<dbReference type="Pfam" id="PF03435">
    <property type="entry name" value="Sacchrp_dh_NADP"/>
    <property type="match status" value="1"/>
</dbReference>
<dbReference type="Gene3D" id="3.40.50.720">
    <property type="entry name" value="NAD(P)-binding Rossmann-like Domain"/>
    <property type="match status" value="1"/>
</dbReference>
<accession>A0A160VHW1</accession>
<dbReference type="PANTHER" id="PTHR43781:SF1">
    <property type="entry name" value="SACCHAROPINE DEHYDROGENASE"/>
    <property type="match status" value="1"/>
</dbReference>
<sequence>MDDTIIKTLREIMSDKLMLYGANGYTARLIIKELIGAGIKPVLAGRNQVKISALADKHGFDHSVFALDDTDVIGENLADVTVLINAAGPYSQTAKPFIDSCLRSKTHYIDITGEIDVFVYAESKNRDAEEAGIILCPGTGFDVIPTDCLSYLLKEKLPDATELNICFFSENGRPSIGTAKTSIEGLANGGRIRSNGIIEHVPLAHAVKEIDYGQGPKMAMSIPWGDVATAYYSTGIPNITVYTPRTQKGIDKIKRQRKWLFIMKLGIVQNFIKNKLDKKIVNGGDSDEKRTQSKMWVWAEVKNDSGQLYSGKFQVANGYDVTGFGAMAIAKYLLEKELAGGYYTPSKLMGPDILDSLPGFSGIEYSNN</sequence>
<proteinExistence type="predicted"/>
<feature type="domain" description="Saccharopine dehydrogenase NADP binding" evidence="1">
    <location>
        <begin position="19"/>
        <end position="115"/>
    </location>
</feature>
<dbReference type="EMBL" id="FAXC01000419">
    <property type="protein sequence ID" value="CUV10456.1"/>
    <property type="molecule type" value="Genomic_DNA"/>
</dbReference>
<reference evidence="2" key="1">
    <citation type="submission" date="2015-10" db="EMBL/GenBank/DDBJ databases">
        <authorList>
            <person name="Gilbert D.G."/>
        </authorList>
    </citation>
    <scope>NUCLEOTIDE SEQUENCE</scope>
</reference>
<protein>
    <submittedName>
        <fullName evidence="2">Putative integral membrane protein</fullName>
    </submittedName>
</protein>
<dbReference type="AlphaFoldDB" id="A0A160VHW1"/>
<gene>
    <name evidence="2" type="ORF">MGWOODY_Mmi494</name>
</gene>
<dbReference type="SUPFAM" id="SSF51735">
    <property type="entry name" value="NAD(P)-binding Rossmann-fold domains"/>
    <property type="match status" value="1"/>
</dbReference>
<name>A0A160VHW1_9ZZZZ</name>
<dbReference type="InterPro" id="IPR036291">
    <property type="entry name" value="NAD(P)-bd_dom_sf"/>
</dbReference>
<dbReference type="PANTHER" id="PTHR43781">
    <property type="entry name" value="SACCHAROPINE DEHYDROGENASE"/>
    <property type="match status" value="1"/>
</dbReference>
<evidence type="ECO:0000259" key="1">
    <source>
        <dbReference type="Pfam" id="PF03435"/>
    </source>
</evidence>
<evidence type="ECO:0000313" key="2">
    <source>
        <dbReference type="EMBL" id="CUV10456.1"/>
    </source>
</evidence>
<organism evidence="2">
    <name type="scientific">hydrothermal vent metagenome</name>
    <dbReference type="NCBI Taxonomy" id="652676"/>
    <lineage>
        <taxon>unclassified sequences</taxon>
        <taxon>metagenomes</taxon>
        <taxon>ecological metagenomes</taxon>
    </lineage>
</organism>
<dbReference type="InterPro" id="IPR005097">
    <property type="entry name" value="Sacchrp_dh_NADP-bd"/>
</dbReference>